<evidence type="ECO:0000313" key="3">
    <source>
        <dbReference type="Proteomes" id="UP001059596"/>
    </source>
</evidence>
<sequence length="44" mass="5003">MNTASTNGENSEKRSQQPLLASTARLRTRRIKEERTVGEKENLT</sequence>
<organism evidence="2 3">
    <name type="scientific">Drosophila gunungcola</name>
    <name type="common">fruit fly</name>
    <dbReference type="NCBI Taxonomy" id="103775"/>
    <lineage>
        <taxon>Eukaryota</taxon>
        <taxon>Metazoa</taxon>
        <taxon>Ecdysozoa</taxon>
        <taxon>Arthropoda</taxon>
        <taxon>Hexapoda</taxon>
        <taxon>Insecta</taxon>
        <taxon>Pterygota</taxon>
        <taxon>Neoptera</taxon>
        <taxon>Endopterygota</taxon>
        <taxon>Diptera</taxon>
        <taxon>Brachycera</taxon>
        <taxon>Muscomorpha</taxon>
        <taxon>Ephydroidea</taxon>
        <taxon>Drosophilidae</taxon>
        <taxon>Drosophila</taxon>
        <taxon>Sophophora</taxon>
    </lineage>
</organism>
<keyword evidence="3" id="KW-1185">Reference proteome</keyword>
<protein>
    <submittedName>
        <fullName evidence="2">Uncharacterized protein</fullName>
    </submittedName>
</protein>
<feature type="region of interest" description="Disordered" evidence="1">
    <location>
        <begin position="1"/>
        <end position="44"/>
    </location>
</feature>
<evidence type="ECO:0000256" key="1">
    <source>
        <dbReference type="SAM" id="MobiDB-lite"/>
    </source>
</evidence>
<feature type="compositionally biased region" description="Basic and acidic residues" evidence="1">
    <location>
        <begin position="31"/>
        <end position="44"/>
    </location>
</feature>
<name>A0A9P9YC75_9MUSC</name>
<comment type="caution">
    <text evidence="2">The sequence shown here is derived from an EMBL/GenBank/DDBJ whole genome shotgun (WGS) entry which is preliminary data.</text>
</comment>
<evidence type="ECO:0000313" key="2">
    <source>
        <dbReference type="EMBL" id="KAI8034226.1"/>
    </source>
</evidence>
<dbReference type="EMBL" id="JAMKOV010000078">
    <property type="protein sequence ID" value="KAI8034226.1"/>
    <property type="molecule type" value="Genomic_DNA"/>
</dbReference>
<accession>A0A9P9YC75</accession>
<dbReference type="AlphaFoldDB" id="A0A9P9YC75"/>
<proteinExistence type="predicted"/>
<reference evidence="2" key="1">
    <citation type="journal article" date="2023" name="Genome Biol. Evol.">
        <title>Long-read-based Genome Assembly of Drosophila gunungcola Reveals Fewer Chemosensory Genes in Flower-breeding Species.</title>
        <authorList>
            <person name="Negi A."/>
            <person name="Liao B.Y."/>
            <person name="Yeh S.D."/>
        </authorList>
    </citation>
    <scope>NUCLEOTIDE SEQUENCE</scope>
    <source>
        <strain evidence="2">Sukarami</strain>
    </source>
</reference>
<dbReference type="Proteomes" id="UP001059596">
    <property type="component" value="Unassembled WGS sequence"/>
</dbReference>
<gene>
    <name evidence="2" type="ORF">M5D96_012985</name>
</gene>